<dbReference type="InterPro" id="IPR014895">
    <property type="entry name" value="Alginate_lyase_2"/>
</dbReference>
<dbReference type="GO" id="GO:0005975">
    <property type="term" value="P:carbohydrate metabolic process"/>
    <property type="evidence" value="ECO:0007669"/>
    <property type="project" value="UniProtKB-ARBA"/>
</dbReference>
<feature type="domain" description="Alginate lyase 2" evidence="1">
    <location>
        <begin position="1"/>
        <end position="160"/>
    </location>
</feature>
<evidence type="ECO:0000313" key="3">
    <source>
        <dbReference type="Proteomes" id="UP000029646"/>
    </source>
</evidence>
<comment type="caution">
    <text evidence="2">The sequence shown here is derived from an EMBL/GenBank/DDBJ whole genome shotgun (WGS) entry which is preliminary data.</text>
</comment>
<sequence length="163" mass="17910">MNATVAVNYVTTTGSSSQVGRVIIGQIHANDDEPIRLYYRKLPENTLGSIYFAHEPTDGNGSEQWHEMIGSRSSSAPNPADGIALNEKFSYRIKVVGDLLTVIIFREGKANVVKTVNMVNSGYNVGGQYMYFKAGVYNQNNSGEGDDYVQATFYALDKSHTVN</sequence>
<dbReference type="Proteomes" id="UP000029646">
    <property type="component" value="Unassembled WGS sequence"/>
</dbReference>
<dbReference type="GO" id="GO:0004553">
    <property type="term" value="F:hydrolase activity, hydrolyzing O-glycosyl compounds"/>
    <property type="evidence" value="ECO:0007669"/>
    <property type="project" value="UniProtKB-ARBA"/>
</dbReference>
<dbReference type="Gene3D" id="2.60.120.200">
    <property type="match status" value="1"/>
</dbReference>
<dbReference type="GO" id="GO:0045135">
    <property type="term" value="F:poly(beta-D-mannuronate) lyase activity"/>
    <property type="evidence" value="ECO:0007669"/>
    <property type="project" value="UniProtKB-EC"/>
</dbReference>
<protein>
    <submittedName>
        <fullName evidence="2">Alginate lyase</fullName>
        <ecNumber evidence="2">4.2.2.3</ecNumber>
    </submittedName>
</protein>
<dbReference type="EC" id="4.2.2.3" evidence="2"/>
<dbReference type="AlphaFoldDB" id="A0A090W4F9"/>
<evidence type="ECO:0000259" key="1">
    <source>
        <dbReference type="Pfam" id="PF08787"/>
    </source>
</evidence>
<name>A0A090W4F9_9FLAO</name>
<organism evidence="2 3">
    <name type="scientific">Jejuia pallidilutea</name>
    <dbReference type="NCBI Taxonomy" id="504487"/>
    <lineage>
        <taxon>Bacteria</taxon>
        <taxon>Pseudomonadati</taxon>
        <taxon>Bacteroidota</taxon>
        <taxon>Flavobacteriia</taxon>
        <taxon>Flavobacteriales</taxon>
        <taxon>Flavobacteriaceae</taxon>
        <taxon>Jejuia</taxon>
    </lineage>
</organism>
<dbReference type="Pfam" id="PF08787">
    <property type="entry name" value="Alginate_lyase2"/>
    <property type="match status" value="1"/>
</dbReference>
<accession>A0A090W4F9</accession>
<evidence type="ECO:0000313" key="2">
    <source>
        <dbReference type="EMBL" id="GAL71098.1"/>
    </source>
</evidence>
<proteinExistence type="predicted"/>
<dbReference type="EMBL" id="BBNS01000010">
    <property type="protein sequence ID" value="GAL71098.1"/>
    <property type="molecule type" value="Genomic_DNA"/>
</dbReference>
<dbReference type="InterPro" id="IPR013320">
    <property type="entry name" value="ConA-like_dom_sf"/>
</dbReference>
<dbReference type="SUPFAM" id="SSF49899">
    <property type="entry name" value="Concanavalin A-like lectins/glucanases"/>
    <property type="match status" value="1"/>
</dbReference>
<keyword evidence="2" id="KW-0456">Lyase</keyword>
<gene>
    <name evidence="2" type="ORF">JCM19302_527</name>
</gene>
<reference evidence="2 3" key="1">
    <citation type="journal article" date="2014" name="Genome Announc.">
        <title>Draft Genome Sequence of Marine Flavobacterium Jejuia pallidilutea Strain 11shimoA1 and Pigmentation Mutants.</title>
        <authorList>
            <person name="Takatani N."/>
            <person name="Nakanishi M."/>
            <person name="Meirelles P."/>
            <person name="Mino S."/>
            <person name="Suda W."/>
            <person name="Oshima K."/>
            <person name="Hattori M."/>
            <person name="Ohkuma M."/>
            <person name="Hosokawa M."/>
            <person name="Miyashita K."/>
            <person name="Thompson F.L."/>
            <person name="Niwa A."/>
            <person name="Sawabe T."/>
            <person name="Sawabe T."/>
        </authorList>
    </citation>
    <scope>NUCLEOTIDE SEQUENCE [LARGE SCALE GENOMIC DNA]</scope>
    <source>
        <strain evidence="3">JCM19302</strain>
    </source>
</reference>